<gene>
    <name evidence="2" type="ordered locus">LEUM_1428</name>
</gene>
<evidence type="ECO:0000313" key="3">
    <source>
        <dbReference type="Proteomes" id="UP000000362"/>
    </source>
</evidence>
<organism evidence="2 3">
    <name type="scientific">Leuconostoc mesenteroides subsp. mesenteroides (strain ATCC 8293 / DSM 20343 / BCRC 11652 / CCM 1803 / JCM 6124 / NCDO 523 / NBRC 100496 / NCIMB 8023 / NCTC 12954 / NRRL B-1118 / 37Y)</name>
    <dbReference type="NCBI Taxonomy" id="203120"/>
    <lineage>
        <taxon>Bacteria</taxon>
        <taxon>Bacillati</taxon>
        <taxon>Bacillota</taxon>
        <taxon>Bacilli</taxon>
        <taxon>Lactobacillales</taxon>
        <taxon>Lactobacillaceae</taxon>
        <taxon>Leuconostoc</taxon>
    </lineage>
</organism>
<dbReference type="eggNOG" id="COG1216">
    <property type="taxonomic scope" value="Bacteria"/>
</dbReference>
<reference evidence="2 3" key="1">
    <citation type="journal article" date="2006" name="Proc. Natl. Acad. Sci. U.S.A.">
        <title>Comparative genomics of the lactic acid bacteria.</title>
        <authorList>
            <person name="Makarova K."/>
            <person name="Slesarev A."/>
            <person name="Wolf Y."/>
            <person name="Sorokin A."/>
            <person name="Mirkin B."/>
            <person name="Koonin E."/>
            <person name="Pavlov A."/>
            <person name="Pavlova N."/>
            <person name="Karamychev V."/>
            <person name="Polouchine N."/>
            <person name="Shakhova V."/>
            <person name="Grigoriev I."/>
            <person name="Lou Y."/>
            <person name="Rohksar D."/>
            <person name="Lucas S."/>
            <person name="Huang K."/>
            <person name="Goodstein D.M."/>
            <person name="Hawkins T."/>
            <person name="Plengvidhya V."/>
            <person name="Welker D."/>
            <person name="Hughes J."/>
            <person name="Goh Y."/>
            <person name="Benson A."/>
            <person name="Baldwin K."/>
            <person name="Lee J.H."/>
            <person name="Diaz-Muniz I."/>
            <person name="Dosti B."/>
            <person name="Smeianov V."/>
            <person name="Wechter W."/>
            <person name="Barabote R."/>
            <person name="Lorca G."/>
            <person name="Altermann E."/>
            <person name="Barrangou R."/>
            <person name="Ganesan B."/>
            <person name="Xie Y."/>
            <person name="Rawsthorne H."/>
            <person name="Tamir D."/>
            <person name="Parker C."/>
            <person name="Breidt F."/>
            <person name="Broadbent J."/>
            <person name="Hutkins R."/>
            <person name="O'Sullivan D."/>
            <person name="Steele J."/>
            <person name="Unlu G."/>
            <person name="Saier M."/>
            <person name="Klaenhammer T."/>
            <person name="Richardson P."/>
            <person name="Kozyavkin S."/>
            <person name="Weimer B."/>
            <person name="Mills D."/>
        </authorList>
    </citation>
    <scope>NUCLEOTIDE SEQUENCE [LARGE SCALE GENOMIC DNA]</scope>
    <source>
        <strain evidence="3">ATCC 8293 / DSM 20343 / BCRC 11652 / CCM 1803 / JCM 6124 / NCDO 523 / NBRC 100496 / NCIMB 8023 / NCTC 12954 / NRRL B-1118 / 37Y</strain>
    </source>
</reference>
<name>Q03WA1_LEUMM</name>
<dbReference type="PANTHER" id="PTHR22916:SF3">
    <property type="entry name" value="UDP-GLCNAC:BETAGAL BETA-1,3-N-ACETYLGLUCOSAMINYLTRANSFERASE-LIKE PROTEIN 1"/>
    <property type="match status" value="1"/>
</dbReference>
<accession>Q03WA1</accession>
<dbReference type="KEGG" id="lme:LEUM_1428"/>
<protein>
    <submittedName>
        <fullName evidence="2">Glycosyltransferase related enzyme</fullName>
    </submittedName>
</protein>
<dbReference type="CDD" id="cd00761">
    <property type="entry name" value="Glyco_tranf_GTA_type"/>
    <property type="match status" value="1"/>
</dbReference>
<evidence type="ECO:0000313" key="2">
    <source>
        <dbReference type="EMBL" id="ABJ62521.1"/>
    </source>
</evidence>
<dbReference type="RefSeq" id="WP_011680118.1">
    <property type="nucleotide sequence ID" value="NC_008531.1"/>
</dbReference>
<dbReference type="SUPFAM" id="SSF53448">
    <property type="entry name" value="Nucleotide-diphospho-sugar transferases"/>
    <property type="match status" value="1"/>
</dbReference>
<keyword evidence="3" id="KW-1185">Reference proteome</keyword>
<dbReference type="PANTHER" id="PTHR22916">
    <property type="entry name" value="GLYCOSYLTRANSFERASE"/>
    <property type="match status" value="1"/>
</dbReference>
<dbReference type="HOGENOM" id="CLU_025996_25_1_9"/>
<dbReference type="CAZy" id="GT2">
    <property type="family name" value="Glycosyltransferase Family 2"/>
</dbReference>
<dbReference type="AlphaFoldDB" id="Q03WA1"/>
<dbReference type="Gene3D" id="3.90.550.10">
    <property type="entry name" value="Spore Coat Polysaccharide Biosynthesis Protein SpsA, Chain A"/>
    <property type="match status" value="1"/>
</dbReference>
<sequence>MIIDRPFLTIVVPVYNVEKYIGSLLACLFDQTNSNFEIIFVDDGSTDRSLEIVRQNLPTIRKKVSAKLVKQKNEGLSSARNSGAAVATGTYIFFLDSDDVIAENFVEMINYFCDYYDNPDTLIFDYESINEFGENIESFYGHGDIYQKKDLLNNDEVLLSLSKDEVPTTAWSFVTKRSIIVKNDISFSIGKKFEDTNYTPKVFYFSEGIAPIDLPLYKYRQRPGSIMTENISDYESDAVFVIEDLFAFYKLHPKKSLGAVVGRSVITTLSSFLNSKIIFNALQPIRNSVKSDYLDAENVYIKRLKMYIFKNYFGYKIYSLLKR</sequence>
<dbReference type="EnsemblBacteria" id="ABJ62521">
    <property type="protein sequence ID" value="ABJ62521"/>
    <property type="gene ID" value="LEUM_1428"/>
</dbReference>
<dbReference type="GeneID" id="29576543"/>
<dbReference type="InterPro" id="IPR001173">
    <property type="entry name" value="Glyco_trans_2-like"/>
</dbReference>
<dbReference type="InterPro" id="IPR029044">
    <property type="entry name" value="Nucleotide-diphossugar_trans"/>
</dbReference>
<feature type="domain" description="Glycosyltransferase 2-like" evidence="1">
    <location>
        <begin position="9"/>
        <end position="113"/>
    </location>
</feature>
<dbReference type="GO" id="GO:0016758">
    <property type="term" value="F:hexosyltransferase activity"/>
    <property type="evidence" value="ECO:0007669"/>
    <property type="project" value="UniProtKB-ARBA"/>
</dbReference>
<dbReference type="EMBL" id="CP000414">
    <property type="protein sequence ID" value="ABJ62521.1"/>
    <property type="molecule type" value="Genomic_DNA"/>
</dbReference>
<dbReference type="Pfam" id="PF00535">
    <property type="entry name" value="Glycos_transf_2"/>
    <property type="match status" value="1"/>
</dbReference>
<proteinExistence type="predicted"/>
<keyword evidence="2" id="KW-0808">Transferase</keyword>
<evidence type="ECO:0000259" key="1">
    <source>
        <dbReference type="Pfam" id="PF00535"/>
    </source>
</evidence>
<dbReference type="Proteomes" id="UP000000362">
    <property type="component" value="Chromosome"/>
</dbReference>